<organism evidence="1 2">
    <name type="scientific">Metarhizium humberi</name>
    <dbReference type="NCBI Taxonomy" id="2596975"/>
    <lineage>
        <taxon>Eukaryota</taxon>
        <taxon>Fungi</taxon>
        <taxon>Dikarya</taxon>
        <taxon>Ascomycota</taxon>
        <taxon>Pezizomycotina</taxon>
        <taxon>Sordariomycetes</taxon>
        <taxon>Hypocreomycetidae</taxon>
        <taxon>Hypocreales</taxon>
        <taxon>Clavicipitaceae</taxon>
        <taxon>Metarhizium</taxon>
    </lineage>
</organism>
<evidence type="ECO:0000313" key="1">
    <source>
        <dbReference type="EMBL" id="KAH0596054.1"/>
    </source>
</evidence>
<dbReference type="EMBL" id="JACEFI010000010">
    <property type="protein sequence ID" value="KAH0596054.1"/>
    <property type="molecule type" value="Genomic_DNA"/>
</dbReference>
<dbReference type="GO" id="GO:0007064">
    <property type="term" value="P:mitotic sister chromatid cohesion"/>
    <property type="evidence" value="ECO:0007669"/>
    <property type="project" value="InterPro"/>
</dbReference>
<protein>
    <submittedName>
        <fullName evidence="1">Uncharacterized protein</fullName>
    </submittedName>
</protein>
<reference evidence="1 2" key="1">
    <citation type="submission" date="2020-07" db="EMBL/GenBank/DDBJ databases">
        <title>Metarhizium humberi genome.</title>
        <authorList>
            <person name="Lysoe E."/>
        </authorList>
    </citation>
    <scope>NUCLEOTIDE SEQUENCE [LARGE SCALE GENOMIC DNA]</scope>
    <source>
        <strain evidence="1 2">ESALQ1638</strain>
    </source>
</reference>
<gene>
    <name evidence="1" type="ORF">MHUMG1_05913</name>
</gene>
<evidence type="ECO:0000313" key="2">
    <source>
        <dbReference type="Proteomes" id="UP000764110"/>
    </source>
</evidence>
<name>A0A9P8S665_9HYPO</name>
<sequence length="155" mass="17344">MTSEEPDETLPPLIGRWSMAATMSREWGCELPAVSMPGRYTEYRSGYRLLELPPDLVNLLESDTAPVLTLESSDSSTVLRTPSKTYNLRQKNTSNGLYLLAPHSPSDLPDQELAVISTIHETVELEVVPEMPARRDKLADTGSRGKWHEMFGRGR</sequence>
<dbReference type="AlphaFoldDB" id="A0A9P8S665"/>
<dbReference type="Proteomes" id="UP000764110">
    <property type="component" value="Unassembled WGS sequence"/>
</dbReference>
<proteinExistence type="predicted"/>
<keyword evidence="2" id="KW-1185">Reference proteome</keyword>
<accession>A0A9P8S665</accession>
<dbReference type="Pfam" id="PF09724">
    <property type="entry name" value="Dcc1"/>
    <property type="match status" value="1"/>
</dbReference>
<comment type="caution">
    <text evidence="1">The sequence shown here is derived from an EMBL/GenBank/DDBJ whole genome shotgun (WGS) entry which is preliminary data.</text>
</comment>
<dbReference type="GO" id="GO:0031390">
    <property type="term" value="C:Ctf18 RFC-like complex"/>
    <property type="evidence" value="ECO:0007669"/>
    <property type="project" value="InterPro"/>
</dbReference>
<dbReference type="InterPro" id="IPR019128">
    <property type="entry name" value="Dcc1"/>
</dbReference>